<comment type="similarity">
    <text evidence="1">Belongs to the SIN1 family.</text>
</comment>
<feature type="compositionally biased region" description="Low complexity" evidence="2">
    <location>
        <begin position="568"/>
        <end position="582"/>
    </location>
</feature>
<dbReference type="Proteomes" id="UP000316270">
    <property type="component" value="Chromosome 12"/>
</dbReference>
<dbReference type="InterPro" id="IPR008828">
    <property type="entry name" value="Sin1/Avo1"/>
</dbReference>
<evidence type="ECO:0000259" key="3">
    <source>
        <dbReference type="Pfam" id="PF16978"/>
    </source>
</evidence>
<feature type="domain" description="CRIM" evidence="3">
    <location>
        <begin position="343"/>
        <end position="497"/>
    </location>
</feature>
<evidence type="ECO:0000256" key="1">
    <source>
        <dbReference type="ARBA" id="ARBA00009407"/>
    </source>
</evidence>
<dbReference type="PANTHER" id="PTHR13335:SF1">
    <property type="entry name" value="TARGET OF RAPAMYCIN COMPLEX 2 SUBUNIT MAPKAP1"/>
    <property type="match status" value="1"/>
</dbReference>
<dbReference type="PANTHER" id="PTHR13335">
    <property type="entry name" value="TARGET OF RAPAMYCIN COMPLEX 2 SUBUNIT MAPKAP1"/>
    <property type="match status" value="1"/>
</dbReference>
<dbReference type="InterPro" id="IPR031313">
    <property type="entry name" value="Sin1_PH_dom"/>
</dbReference>
<evidence type="ECO:0000256" key="2">
    <source>
        <dbReference type="SAM" id="MobiDB-lite"/>
    </source>
</evidence>
<feature type="region of interest" description="Disordered" evidence="2">
    <location>
        <begin position="458"/>
        <end position="479"/>
    </location>
</feature>
<dbReference type="Pfam" id="PF16978">
    <property type="entry name" value="CRIM"/>
    <property type="match status" value="1"/>
</dbReference>
<dbReference type="GO" id="GO:0005886">
    <property type="term" value="C:plasma membrane"/>
    <property type="evidence" value="ECO:0007669"/>
    <property type="project" value="TreeGrafter"/>
</dbReference>
<feature type="domain" description="SIN1-type PH" evidence="4">
    <location>
        <begin position="713"/>
        <end position="821"/>
    </location>
</feature>
<dbReference type="GO" id="GO:0038203">
    <property type="term" value="P:TORC2 signaling"/>
    <property type="evidence" value="ECO:0007669"/>
    <property type="project" value="TreeGrafter"/>
</dbReference>
<feature type="region of interest" description="Disordered" evidence="2">
    <location>
        <begin position="664"/>
        <end position="699"/>
    </location>
</feature>
<keyword evidence="6" id="KW-1185">Reference proteome</keyword>
<feature type="region of interest" description="Disordered" evidence="2">
    <location>
        <begin position="265"/>
        <end position="321"/>
    </location>
</feature>
<gene>
    <name evidence="5" type="ORF">FKW77_000219</name>
</gene>
<dbReference type="EMBL" id="CP042196">
    <property type="protein sequence ID" value="QDS74681.1"/>
    <property type="molecule type" value="Genomic_DNA"/>
</dbReference>
<dbReference type="OrthoDB" id="241990at2759"/>
<dbReference type="InterPro" id="IPR031567">
    <property type="entry name" value="CRIM_dom"/>
</dbReference>
<dbReference type="InterPro" id="IPR011993">
    <property type="entry name" value="PH-like_dom_sf"/>
</dbReference>
<evidence type="ECO:0000313" key="6">
    <source>
        <dbReference type="Proteomes" id="UP000316270"/>
    </source>
</evidence>
<dbReference type="AlphaFoldDB" id="A0A517LGB4"/>
<feature type="compositionally biased region" description="Acidic residues" evidence="2">
    <location>
        <begin position="121"/>
        <end position="137"/>
    </location>
</feature>
<reference evidence="5 6" key="1">
    <citation type="submission" date="2019-07" db="EMBL/GenBank/DDBJ databases">
        <title>Finished genome of Venturia effusa.</title>
        <authorList>
            <person name="Young C.A."/>
            <person name="Cox M.P."/>
            <person name="Ganley A.R.D."/>
            <person name="David W.J."/>
        </authorList>
    </citation>
    <scope>NUCLEOTIDE SEQUENCE [LARGE SCALE GENOMIC DNA]</scope>
    <source>
        <strain evidence="6">albino</strain>
    </source>
</reference>
<dbReference type="GO" id="GO:0005737">
    <property type="term" value="C:cytoplasm"/>
    <property type="evidence" value="ECO:0007669"/>
    <property type="project" value="TreeGrafter"/>
</dbReference>
<organism evidence="5 6">
    <name type="scientific">Venturia effusa</name>
    <dbReference type="NCBI Taxonomy" id="50376"/>
    <lineage>
        <taxon>Eukaryota</taxon>
        <taxon>Fungi</taxon>
        <taxon>Dikarya</taxon>
        <taxon>Ascomycota</taxon>
        <taxon>Pezizomycotina</taxon>
        <taxon>Dothideomycetes</taxon>
        <taxon>Pleosporomycetidae</taxon>
        <taxon>Venturiales</taxon>
        <taxon>Venturiaceae</taxon>
        <taxon>Venturia</taxon>
    </lineage>
</organism>
<feature type="compositionally biased region" description="Polar residues" evidence="2">
    <location>
        <begin position="550"/>
        <end position="564"/>
    </location>
</feature>
<name>A0A517LGB4_9PEZI</name>
<accession>A0A517LGB4</accession>
<feature type="compositionally biased region" description="Polar residues" evidence="2">
    <location>
        <begin position="156"/>
        <end position="166"/>
    </location>
</feature>
<dbReference type="Pfam" id="PF16979">
    <property type="entry name" value="SIN1_PH"/>
    <property type="match status" value="1"/>
</dbReference>
<dbReference type="STRING" id="50376.A0A517LGB4"/>
<protein>
    <submittedName>
        <fullName evidence="5">Uncharacterized protein</fullName>
    </submittedName>
</protein>
<feature type="region of interest" description="Disordered" evidence="2">
    <location>
        <begin position="534"/>
        <end position="582"/>
    </location>
</feature>
<dbReference type="GO" id="GO:0031932">
    <property type="term" value="C:TORC2 complex"/>
    <property type="evidence" value="ECO:0007669"/>
    <property type="project" value="InterPro"/>
</dbReference>
<dbReference type="GO" id="GO:0005546">
    <property type="term" value="F:phosphatidylinositol-4,5-bisphosphate binding"/>
    <property type="evidence" value="ECO:0007669"/>
    <property type="project" value="TreeGrafter"/>
</dbReference>
<feature type="region of interest" description="Disordered" evidence="2">
    <location>
        <begin position="74"/>
        <end position="218"/>
    </location>
</feature>
<feature type="compositionally biased region" description="Low complexity" evidence="2">
    <location>
        <begin position="664"/>
        <end position="688"/>
    </location>
</feature>
<dbReference type="Gene3D" id="2.30.29.30">
    <property type="entry name" value="Pleckstrin-homology domain (PH domain)/Phosphotyrosine-binding domain (PTB)"/>
    <property type="match status" value="1"/>
</dbReference>
<proteinExistence type="inferred from homology"/>
<sequence length="827" mass="89635">MSLLQNEDFVLYQLRTAYLSHIKDGVGERLITVNASVLNDPAFRAAGWQPNASDIKRTYSPPIPTAITSEYFQAPRPVGVRGADFGDDDEDEGGMVTGGGGSNDTVGPDMRTRRRRRKEQLEEDDSSDLSDESEEDADGRPVQQIKFSKMPLRSRAGSSPLRSGNLTDGPALLVTSPSRPDDSRLRRGSLGAVEPMRSKGRPRKDTTTSSELSSDNELDASYFQRKAINPRRAARASALLSERIQEDEREDNDDMGLVLALGSVEEGAESDSSMSSEFAGTADTGSILGDTDPLTSLPTKLPGVPLADTPHASSLRRKPQPSALTTLQALPPPRPISMVAPVSALTLALKAKNKAPESPFDRFATVSGKGDPNPLYIKVYVPSSAKPSEPFEILLRKMTDGGGPVTVAEAVGFALFRYGEEKLEPAIPLSKMNVNRWEFRMVEDGEVEEDFPALKRTKNMNDFTSNNNRPPRARSREKPWDEFGLVEASDASFKENEILTPEYSKQAAEALASAQETVSTQTAALAPPQAVPTLVSSPTPSYGRHPITGPSFSASTLRTESKQLLDQPAAPTPTATPRTGAPKSITIHFMSDEFLRRTTVIEVTTDTYIAEVFDQACKRLGVDKASYVLKVSGSSTVAPSDRTVEALGVRTDLDLQRRRFIGDGTLGLSGSPGSSSPNAPLLIQPGGQPKRGKKGTSNAPYASLSALAAHASTYKRYNVTRKQPMSFSSTSSRVLALDGEYFHIMPSSGEHNLPGARLFEQPGKVTTVHFSSVVGSKVSSRHPKAFKINIFKERETKRYDFEATTAAEAKEIVAEVKKGMNKFHDAL</sequence>
<evidence type="ECO:0000259" key="4">
    <source>
        <dbReference type="Pfam" id="PF16979"/>
    </source>
</evidence>
<evidence type="ECO:0000313" key="5">
    <source>
        <dbReference type="EMBL" id="QDS74681.1"/>
    </source>
</evidence>